<evidence type="ECO:0000256" key="1">
    <source>
        <dbReference type="SAM" id="Phobius"/>
    </source>
</evidence>
<dbReference type="PANTHER" id="PTHR39476:SF1">
    <property type="entry name" value="NADH DEHYDROGENASE [UBIQUINONE] 1 BETA SUBCOMPLEX SUBUNIT 4"/>
    <property type="match status" value="1"/>
</dbReference>
<keyword evidence="1" id="KW-1133">Transmembrane helix</keyword>
<reference evidence="2" key="1">
    <citation type="journal article" date="2020" name="Nat. Commun.">
        <title>Large-scale genome sequencing of mycorrhizal fungi provides insights into the early evolution of symbiotic traits.</title>
        <authorList>
            <person name="Miyauchi S."/>
            <person name="Kiss E."/>
            <person name="Kuo A."/>
            <person name="Drula E."/>
            <person name="Kohler A."/>
            <person name="Sanchez-Garcia M."/>
            <person name="Morin E."/>
            <person name="Andreopoulos B."/>
            <person name="Barry K.W."/>
            <person name="Bonito G."/>
            <person name="Buee M."/>
            <person name="Carver A."/>
            <person name="Chen C."/>
            <person name="Cichocki N."/>
            <person name="Clum A."/>
            <person name="Culley D."/>
            <person name="Crous P.W."/>
            <person name="Fauchery L."/>
            <person name="Girlanda M."/>
            <person name="Hayes R.D."/>
            <person name="Keri Z."/>
            <person name="LaButti K."/>
            <person name="Lipzen A."/>
            <person name="Lombard V."/>
            <person name="Magnuson J."/>
            <person name="Maillard F."/>
            <person name="Murat C."/>
            <person name="Nolan M."/>
            <person name="Ohm R.A."/>
            <person name="Pangilinan J."/>
            <person name="Pereira M.F."/>
            <person name="Perotto S."/>
            <person name="Peter M."/>
            <person name="Pfister S."/>
            <person name="Riley R."/>
            <person name="Sitrit Y."/>
            <person name="Stielow J.B."/>
            <person name="Szollosi G."/>
            <person name="Zifcakova L."/>
            <person name="Stursova M."/>
            <person name="Spatafora J.W."/>
            <person name="Tedersoo L."/>
            <person name="Vaario L.M."/>
            <person name="Yamada A."/>
            <person name="Yan M."/>
            <person name="Wang P."/>
            <person name="Xu J."/>
            <person name="Bruns T."/>
            <person name="Baldrian P."/>
            <person name="Vilgalys R."/>
            <person name="Dunand C."/>
            <person name="Henrissat B."/>
            <person name="Grigoriev I.V."/>
            <person name="Hibbett D."/>
            <person name="Nagy L.G."/>
            <person name="Martin F.M."/>
        </authorList>
    </citation>
    <scope>NUCLEOTIDE SEQUENCE</scope>
    <source>
        <strain evidence="2">UP504</strain>
    </source>
</reference>
<keyword evidence="3" id="KW-1185">Reference proteome</keyword>
<comment type="caution">
    <text evidence="2">The sequence shown here is derived from an EMBL/GenBank/DDBJ whole genome shotgun (WGS) entry which is preliminary data.</text>
</comment>
<feature type="transmembrane region" description="Helical" evidence="1">
    <location>
        <begin position="30"/>
        <end position="48"/>
    </location>
</feature>
<evidence type="ECO:0008006" key="4">
    <source>
        <dbReference type="Google" id="ProtNLM"/>
    </source>
</evidence>
<protein>
    <recommendedName>
        <fullName evidence="4">NADH dehydrogenase [ubiquinone] 1 beta subcomplex subunit 4</fullName>
    </recommendedName>
</protein>
<evidence type="ECO:0000313" key="3">
    <source>
        <dbReference type="Proteomes" id="UP000886523"/>
    </source>
</evidence>
<sequence>QTDPAIERWALMRENLYQNFRFTPIKTRQTIVLMIGFPLLGGLLAWSTDARYDWAGKTKGTSLLRSPPAPQSPGEE</sequence>
<name>A0A9P6B212_9AGAM</name>
<dbReference type="OrthoDB" id="15108at2759"/>
<keyword evidence="1" id="KW-0472">Membrane</keyword>
<dbReference type="Proteomes" id="UP000886523">
    <property type="component" value="Unassembled WGS sequence"/>
</dbReference>
<organism evidence="2 3">
    <name type="scientific">Hydnum rufescens UP504</name>
    <dbReference type="NCBI Taxonomy" id="1448309"/>
    <lineage>
        <taxon>Eukaryota</taxon>
        <taxon>Fungi</taxon>
        <taxon>Dikarya</taxon>
        <taxon>Basidiomycota</taxon>
        <taxon>Agaricomycotina</taxon>
        <taxon>Agaricomycetes</taxon>
        <taxon>Cantharellales</taxon>
        <taxon>Hydnaceae</taxon>
        <taxon>Hydnum</taxon>
    </lineage>
</organism>
<proteinExistence type="predicted"/>
<dbReference type="PANTHER" id="PTHR39476">
    <property type="entry name" value="NADH:UBIQUINONE OXIDOREDUCTASE 6.6KD SUBUNIT"/>
    <property type="match status" value="1"/>
</dbReference>
<gene>
    <name evidence="2" type="ORF">BS47DRAFT_1294607</name>
</gene>
<accession>A0A9P6B212</accession>
<dbReference type="EMBL" id="MU128956">
    <property type="protein sequence ID" value="KAF9514876.1"/>
    <property type="molecule type" value="Genomic_DNA"/>
</dbReference>
<evidence type="ECO:0000313" key="2">
    <source>
        <dbReference type="EMBL" id="KAF9514876.1"/>
    </source>
</evidence>
<dbReference type="AlphaFoldDB" id="A0A9P6B212"/>
<feature type="non-terminal residue" evidence="2">
    <location>
        <position position="1"/>
    </location>
</feature>
<keyword evidence="1" id="KW-0812">Transmembrane</keyword>